<feature type="domain" description="Bacterial sugar transferase" evidence="1">
    <location>
        <begin position="15"/>
        <end position="51"/>
    </location>
</feature>
<gene>
    <name evidence="2" type="ORF">GCM10010201_02620</name>
</gene>
<evidence type="ECO:0000259" key="1">
    <source>
        <dbReference type="Pfam" id="PF02397"/>
    </source>
</evidence>
<dbReference type="EMBL" id="BAAARY010000001">
    <property type="protein sequence ID" value="GAA2511226.1"/>
    <property type="molecule type" value="Genomic_DNA"/>
</dbReference>
<evidence type="ECO:0000313" key="3">
    <source>
        <dbReference type="Proteomes" id="UP001499978"/>
    </source>
</evidence>
<dbReference type="InterPro" id="IPR003362">
    <property type="entry name" value="Bact_transf"/>
</dbReference>
<dbReference type="Proteomes" id="UP001499978">
    <property type="component" value="Unassembled WGS sequence"/>
</dbReference>
<comment type="caution">
    <text evidence="2">The sequence shown here is derived from an EMBL/GenBank/DDBJ whole genome shotgun (WGS) entry which is preliminary data.</text>
</comment>
<protein>
    <recommendedName>
        <fullName evidence="1">Bacterial sugar transferase domain-containing protein</fullName>
    </recommendedName>
</protein>
<proteinExistence type="predicted"/>
<accession>A0ABN3MZ52</accession>
<evidence type="ECO:0000313" key="2">
    <source>
        <dbReference type="EMBL" id="GAA2511226.1"/>
    </source>
</evidence>
<dbReference type="Pfam" id="PF02397">
    <property type="entry name" value="Bac_transf"/>
    <property type="match status" value="1"/>
</dbReference>
<sequence length="57" mass="6142">MIVCAAVSVGQSPSASGLSWEEAVRLDLRHVENWSLTLDLVILLRTVTAVLRSSGAY</sequence>
<keyword evidence="3" id="KW-1185">Reference proteome</keyword>
<reference evidence="2 3" key="1">
    <citation type="journal article" date="2019" name="Int. J. Syst. Evol. Microbiol.">
        <title>The Global Catalogue of Microorganisms (GCM) 10K type strain sequencing project: providing services to taxonomists for standard genome sequencing and annotation.</title>
        <authorList>
            <consortium name="The Broad Institute Genomics Platform"/>
            <consortium name="The Broad Institute Genome Sequencing Center for Infectious Disease"/>
            <person name="Wu L."/>
            <person name="Ma J."/>
        </authorList>
    </citation>
    <scope>NUCLEOTIDE SEQUENCE [LARGE SCALE GENOMIC DNA]</scope>
    <source>
        <strain evidence="2 3">JCM 3367</strain>
    </source>
</reference>
<organism evidence="2 3">
    <name type="scientific">Pilimelia columellifera subsp. columellifera</name>
    <dbReference type="NCBI Taxonomy" id="706583"/>
    <lineage>
        <taxon>Bacteria</taxon>
        <taxon>Bacillati</taxon>
        <taxon>Actinomycetota</taxon>
        <taxon>Actinomycetes</taxon>
        <taxon>Micromonosporales</taxon>
        <taxon>Micromonosporaceae</taxon>
        <taxon>Pilimelia</taxon>
    </lineage>
</organism>
<name>A0ABN3MZ52_9ACTN</name>